<dbReference type="EMBL" id="AEEC02000011">
    <property type="protein sequence ID" value="EOA04875.1"/>
    <property type="molecule type" value="Genomic_DNA"/>
</dbReference>
<dbReference type="InterPro" id="IPR039426">
    <property type="entry name" value="TonB-dep_rcpt-like"/>
</dbReference>
<keyword evidence="11 14" id="KW-0472">Membrane</keyword>
<keyword evidence="4 14" id="KW-1134">Transmembrane beta strand</keyword>
<keyword evidence="10 16" id="KW-0798">TonB box</keyword>
<evidence type="ECO:0000259" key="20">
    <source>
        <dbReference type="Pfam" id="PF07715"/>
    </source>
</evidence>
<evidence type="ECO:0000256" key="15">
    <source>
        <dbReference type="PROSITE-ProRule" id="PRU10144"/>
    </source>
</evidence>
<evidence type="ECO:0000256" key="9">
    <source>
        <dbReference type="ARBA" id="ARBA00023065"/>
    </source>
</evidence>
<dbReference type="NCBIfam" id="TIGR01783">
    <property type="entry name" value="TonB-siderophor"/>
    <property type="match status" value="1"/>
</dbReference>
<evidence type="ECO:0000313" key="21">
    <source>
        <dbReference type="EMBL" id="EOA04875.1"/>
    </source>
</evidence>
<organism evidence="21 22">
    <name type="scientific">Herbaspirillum frisingense GSF30</name>
    <dbReference type="NCBI Taxonomy" id="864073"/>
    <lineage>
        <taxon>Bacteria</taxon>
        <taxon>Pseudomonadati</taxon>
        <taxon>Pseudomonadota</taxon>
        <taxon>Betaproteobacteria</taxon>
        <taxon>Burkholderiales</taxon>
        <taxon>Oxalobacteraceae</taxon>
        <taxon>Herbaspirillum</taxon>
    </lineage>
</organism>
<evidence type="ECO:0000256" key="10">
    <source>
        <dbReference type="ARBA" id="ARBA00023077"/>
    </source>
</evidence>
<dbReference type="Pfam" id="PF00593">
    <property type="entry name" value="TonB_dep_Rec_b-barrel"/>
    <property type="match status" value="1"/>
</dbReference>
<dbReference type="PANTHER" id="PTHR32552:SF68">
    <property type="entry name" value="FERRICHROME OUTER MEMBRANE TRANSPORTER_PHAGE RECEPTOR"/>
    <property type="match status" value="1"/>
</dbReference>
<dbReference type="GO" id="GO:0015891">
    <property type="term" value="P:siderophore transport"/>
    <property type="evidence" value="ECO:0007669"/>
    <property type="project" value="InterPro"/>
</dbReference>
<dbReference type="InterPro" id="IPR037066">
    <property type="entry name" value="Plug_dom_sf"/>
</dbReference>
<evidence type="ECO:0000256" key="13">
    <source>
        <dbReference type="ARBA" id="ARBA00023237"/>
    </source>
</evidence>
<evidence type="ECO:0000256" key="14">
    <source>
        <dbReference type="PROSITE-ProRule" id="PRU01360"/>
    </source>
</evidence>
<dbReference type="GO" id="GO:0038023">
    <property type="term" value="F:signaling receptor activity"/>
    <property type="evidence" value="ECO:0007669"/>
    <property type="project" value="InterPro"/>
</dbReference>
<dbReference type="Gene3D" id="2.40.170.20">
    <property type="entry name" value="TonB-dependent receptor, beta-barrel domain"/>
    <property type="match status" value="1"/>
</dbReference>
<dbReference type="SUPFAM" id="SSF56935">
    <property type="entry name" value="Porins"/>
    <property type="match status" value="1"/>
</dbReference>
<keyword evidence="9" id="KW-0406">Ion transport</keyword>
<dbReference type="GO" id="GO:0015344">
    <property type="term" value="F:siderophore uptake transmembrane transporter activity"/>
    <property type="evidence" value="ECO:0007669"/>
    <property type="project" value="TreeGrafter"/>
</dbReference>
<sequence>MSDSPVVRSGFRLRALPSALAAAVLSMPALPLLAAPTADDQEETVTSRLPAVEVRDRRSQGDPRPGKLSSATRTATELTDIPQTVQSVAVERVMAYGGRDMAAALTGVPGISNVSDTRFDAFRIRGFSNAGDMLLDGVRDDAQYVRSLGTIERIEILKGPAAVLYGRGSGGGVINRISKQPGQEAFGQASATFGSYGQQGVALDWNRPLDAQWAMRLNLGREHEGNFRDEVRGTRQYFAPSVKWESGRDSWLLQAEYQEFLRTPDRGVPARVTALSPRNTATAYALPVADDGKFFGAAGRDVLRDTTLALRSTFTRAVAPDWSIRHGISLFELDSDFDNSFVSQSFVSSTRNLQQVQRSRFQQNLLQRNLQTNLELLGKLASGPLQHELLAGVEYAWQKRDPRLWMGSATPVSLRNPDNRDNKGVVPQPWQMNYHKASNLGIYAQDQIDLGGRLKGLFGLRWDDFEIDSRNQLRNLRSERSSHALSPRVGAVWEAIPDQHLYLSWSKNYAPVGGDVIGITPGADGNANDLGPQYSRQVETGLKSDWLDRRISTTLAWFQLELYNRTVADPLKPGTFYQTGLERNRGVEFSVAGEVLRHWFLRAGWTQQNAKVLQAEPQFTGKRASGVSARNGSLFVSYAPPLGWFGETGLIVEGARFADRDNLVELPAYTRWDAMVGYRLQRADFTLAATNLAGRRYYASATGASQIIPGAPRAVSFTATYRF</sequence>
<keyword evidence="3 14" id="KW-0813">Transport</keyword>
<feature type="region of interest" description="Disordered" evidence="17">
    <location>
        <begin position="37"/>
        <end position="73"/>
    </location>
</feature>
<gene>
    <name evidence="21" type="ORF">HFRIS_009694</name>
</gene>
<dbReference type="Gene3D" id="2.170.130.10">
    <property type="entry name" value="TonB-dependent receptor, plug domain"/>
    <property type="match status" value="1"/>
</dbReference>
<proteinExistence type="inferred from homology"/>
<feature type="domain" description="TonB-dependent receptor-like beta-barrel" evidence="19">
    <location>
        <begin position="249"/>
        <end position="692"/>
    </location>
</feature>
<name>A0AAI9IF20_9BURK</name>
<dbReference type="GO" id="GO:0009279">
    <property type="term" value="C:cell outer membrane"/>
    <property type="evidence" value="ECO:0007669"/>
    <property type="project" value="UniProtKB-SubCell"/>
</dbReference>
<protein>
    <submittedName>
        <fullName evidence="21">Outer membrane ferric siderophore receptor protein</fullName>
    </submittedName>
</protein>
<keyword evidence="12 21" id="KW-0675">Receptor</keyword>
<keyword evidence="8" id="KW-0408">Iron</keyword>
<evidence type="ECO:0000256" key="17">
    <source>
        <dbReference type="SAM" id="MobiDB-lite"/>
    </source>
</evidence>
<comment type="similarity">
    <text evidence="2 14 16">Belongs to the TonB-dependent receptor family.</text>
</comment>
<dbReference type="CDD" id="cd01347">
    <property type="entry name" value="ligand_gated_channel"/>
    <property type="match status" value="1"/>
</dbReference>
<feature type="short sequence motif" description="TonB C-terminal box" evidence="15">
    <location>
        <begin position="706"/>
        <end position="723"/>
    </location>
</feature>
<dbReference type="PANTHER" id="PTHR32552">
    <property type="entry name" value="FERRICHROME IRON RECEPTOR-RELATED"/>
    <property type="match status" value="1"/>
</dbReference>
<keyword evidence="6 14" id="KW-0812">Transmembrane</keyword>
<dbReference type="Pfam" id="PF07715">
    <property type="entry name" value="Plug"/>
    <property type="match status" value="1"/>
</dbReference>
<evidence type="ECO:0000256" key="6">
    <source>
        <dbReference type="ARBA" id="ARBA00022692"/>
    </source>
</evidence>
<evidence type="ECO:0000256" key="4">
    <source>
        <dbReference type="ARBA" id="ARBA00022452"/>
    </source>
</evidence>
<feature type="domain" description="TonB-dependent receptor plug" evidence="20">
    <location>
        <begin position="78"/>
        <end position="173"/>
    </location>
</feature>
<evidence type="ECO:0000256" key="16">
    <source>
        <dbReference type="RuleBase" id="RU003357"/>
    </source>
</evidence>
<dbReference type="InterPro" id="IPR010917">
    <property type="entry name" value="TonB_rcpt_CS"/>
</dbReference>
<accession>A0AAI9IF20</accession>
<dbReference type="InterPro" id="IPR012910">
    <property type="entry name" value="Plug_dom"/>
</dbReference>
<evidence type="ECO:0000256" key="1">
    <source>
        <dbReference type="ARBA" id="ARBA00004571"/>
    </source>
</evidence>
<evidence type="ECO:0000256" key="11">
    <source>
        <dbReference type="ARBA" id="ARBA00023136"/>
    </source>
</evidence>
<keyword evidence="13 14" id="KW-0998">Cell outer membrane</keyword>
<dbReference type="PROSITE" id="PS01156">
    <property type="entry name" value="TONB_DEPENDENT_REC_2"/>
    <property type="match status" value="1"/>
</dbReference>
<dbReference type="RefSeq" id="WP_006463125.1">
    <property type="nucleotide sequence ID" value="NZ_AEEC02000011.1"/>
</dbReference>
<dbReference type="InterPro" id="IPR036942">
    <property type="entry name" value="Beta-barrel_TonB_sf"/>
</dbReference>
<keyword evidence="7 18" id="KW-0732">Signal</keyword>
<comment type="subcellular location">
    <subcellularLocation>
        <location evidence="1 14">Cell outer membrane</location>
        <topology evidence="1 14">Multi-pass membrane protein</topology>
    </subcellularLocation>
</comment>
<dbReference type="InterPro" id="IPR010105">
    <property type="entry name" value="TonB_sidphr_rcpt"/>
</dbReference>
<evidence type="ECO:0000256" key="3">
    <source>
        <dbReference type="ARBA" id="ARBA00022448"/>
    </source>
</evidence>
<evidence type="ECO:0000256" key="5">
    <source>
        <dbReference type="ARBA" id="ARBA00022496"/>
    </source>
</evidence>
<dbReference type="PROSITE" id="PS52016">
    <property type="entry name" value="TONB_DEPENDENT_REC_3"/>
    <property type="match status" value="1"/>
</dbReference>
<dbReference type="Proteomes" id="UP000006772">
    <property type="component" value="Unassembled WGS sequence"/>
</dbReference>
<keyword evidence="5" id="KW-0410">Iron transport</keyword>
<dbReference type="InterPro" id="IPR000531">
    <property type="entry name" value="Beta-barrel_TonB"/>
</dbReference>
<reference evidence="21 22" key="1">
    <citation type="journal article" date="2013" name="Front. Microbiol.">
        <title>The genome of the endophytic bacterium H. frisingense GSF30(T) identifies diverse strategies in the Herbaspirillum genus to interact with plants.</title>
        <authorList>
            <person name="Straub D."/>
            <person name="Rothballer M."/>
            <person name="Hartmann A."/>
            <person name="Ludewig U."/>
        </authorList>
    </citation>
    <scope>NUCLEOTIDE SEQUENCE [LARGE SCALE GENOMIC DNA]</scope>
    <source>
        <strain evidence="21 22">GSF30</strain>
    </source>
</reference>
<feature type="chain" id="PRO_5042595137" evidence="18">
    <location>
        <begin position="35"/>
        <end position="723"/>
    </location>
</feature>
<evidence type="ECO:0000256" key="2">
    <source>
        <dbReference type="ARBA" id="ARBA00009810"/>
    </source>
</evidence>
<feature type="compositionally biased region" description="Basic and acidic residues" evidence="17">
    <location>
        <begin position="53"/>
        <end position="65"/>
    </location>
</feature>
<evidence type="ECO:0000256" key="8">
    <source>
        <dbReference type="ARBA" id="ARBA00023004"/>
    </source>
</evidence>
<evidence type="ECO:0000256" key="12">
    <source>
        <dbReference type="ARBA" id="ARBA00023170"/>
    </source>
</evidence>
<evidence type="ECO:0000259" key="19">
    <source>
        <dbReference type="Pfam" id="PF00593"/>
    </source>
</evidence>
<feature type="signal peptide" evidence="18">
    <location>
        <begin position="1"/>
        <end position="34"/>
    </location>
</feature>
<dbReference type="AlphaFoldDB" id="A0AAI9IF20"/>
<comment type="caution">
    <text evidence="21">The sequence shown here is derived from an EMBL/GenBank/DDBJ whole genome shotgun (WGS) entry which is preliminary data.</text>
</comment>
<evidence type="ECO:0000313" key="22">
    <source>
        <dbReference type="Proteomes" id="UP000006772"/>
    </source>
</evidence>
<evidence type="ECO:0000256" key="7">
    <source>
        <dbReference type="ARBA" id="ARBA00022729"/>
    </source>
</evidence>
<evidence type="ECO:0000256" key="18">
    <source>
        <dbReference type="SAM" id="SignalP"/>
    </source>
</evidence>